<feature type="transmembrane region" description="Helical" evidence="1">
    <location>
        <begin position="38"/>
        <end position="66"/>
    </location>
</feature>
<dbReference type="Proteomes" id="UP000229730">
    <property type="component" value="Unassembled WGS sequence"/>
</dbReference>
<organism evidence="2 3">
    <name type="scientific">Paremcibacter congregatus</name>
    <dbReference type="NCBI Taxonomy" id="2043170"/>
    <lineage>
        <taxon>Bacteria</taxon>
        <taxon>Pseudomonadati</taxon>
        <taxon>Pseudomonadota</taxon>
        <taxon>Alphaproteobacteria</taxon>
        <taxon>Emcibacterales</taxon>
        <taxon>Emcibacteraceae</taxon>
        <taxon>Paremcibacter</taxon>
    </lineage>
</organism>
<reference evidence="2 3" key="1">
    <citation type="submission" date="2017-10" db="EMBL/GenBank/DDBJ databases">
        <title>Frigbacter circumglobatus gen. nov. sp. nov., isolated from sediment cultured in situ.</title>
        <authorList>
            <person name="Zhao Z."/>
        </authorList>
    </citation>
    <scope>NUCLEOTIDE SEQUENCE [LARGE SCALE GENOMIC DNA]</scope>
    <source>
        <strain evidence="2 3">ZYL</strain>
    </source>
</reference>
<keyword evidence="1" id="KW-0812">Transmembrane</keyword>
<protein>
    <submittedName>
        <fullName evidence="2">Uncharacterized protein</fullName>
    </submittedName>
</protein>
<sequence length="110" mass="12295">MTDYIITIGILILQFILSWFVAGFYWRALLGTDKYFSGVIKIIIVGVSWLAVIILLFAICGGVLFLSELLKISVDSSFWLLAIVLANLLLAIFLSSKPYKNRLKKAGFFG</sequence>
<comment type="caution">
    <text evidence="2">The sequence shown here is derived from an EMBL/GenBank/DDBJ whole genome shotgun (WGS) entry which is preliminary data.</text>
</comment>
<dbReference type="AlphaFoldDB" id="A0A2G4YTH0"/>
<evidence type="ECO:0000313" key="3">
    <source>
        <dbReference type="Proteomes" id="UP000229730"/>
    </source>
</evidence>
<evidence type="ECO:0000256" key="1">
    <source>
        <dbReference type="SAM" id="Phobius"/>
    </source>
</evidence>
<feature type="transmembrane region" description="Helical" evidence="1">
    <location>
        <begin position="6"/>
        <end position="26"/>
    </location>
</feature>
<dbReference type="RefSeq" id="WP_099471209.1">
    <property type="nucleotide sequence ID" value="NZ_CP041025.1"/>
</dbReference>
<gene>
    <name evidence="2" type="ORF">CRD36_02760</name>
</gene>
<feature type="transmembrane region" description="Helical" evidence="1">
    <location>
        <begin position="78"/>
        <end position="95"/>
    </location>
</feature>
<keyword evidence="3" id="KW-1185">Reference proteome</keyword>
<name>A0A2G4YTH0_9PROT</name>
<keyword evidence="1" id="KW-1133">Transmembrane helix</keyword>
<evidence type="ECO:0000313" key="2">
    <source>
        <dbReference type="EMBL" id="PHZ85625.1"/>
    </source>
</evidence>
<keyword evidence="1" id="KW-0472">Membrane</keyword>
<proteinExistence type="predicted"/>
<dbReference type="InParanoid" id="A0A2G4YTH0"/>
<accession>A0A2G4YTH0</accession>
<dbReference type="EMBL" id="PDEM01000009">
    <property type="protein sequence ID" value="PHZ85625.1"/>
    <property type="molecule type" value="Genomic_DNA"/>
</dbReference>